<keyword evidence="1" id="KW-1133">Transmembrane helix</keyword>
<dbReference type="RefSeq" id="WP_157665580.1">
    <property type="nucleotide sequence ID" value="NZ_CP020931.1"/>
</dbReference>
<protein>
    <submittedName>
        <fullName evidence="2">Uncharacterized protein</fullName>
    </submittedName>
</protein>
<feature type="transmembrane region" description="Helical" evidence="1">
    <location>
        <begin position="310"/>
        <end position="336"/>
    </location>
</feature>
<evidence type="ECO:0000256" key="1">
    <source>
        <dbReference type="SAM" id="Phobius"/>
    </source>
</evidence>
<keyword evidence="1" id="KW-0812">Transmembrane</keyword>
<dbReference type="Proteomes" id="UP000193100">
    <property type="component" value="Chromosome"/>
</dbReference>
<feature type="transmembrane region" description="Helical" evidence="1">
    <location>
        <begin position="54"/>
        <end position="74"/>
    </location>
</feature>
<feature type="transmembrane region" description="Helical" evidence="1">
    <location>
        <begin position="27"/>
        <end position="48"/>
    </location>
</feature>
<dbReference type="AlphaFoldDB" id="A0A1W6K708"/>
<evidence type="ECO:0000313" key="2">
    <source>
        <dbReference type="EMBL" id="ARM83181.1"/>
    </source>
</evidence>
<accession>A0A1W6K708</accession>
<proteinExistence type="predicted"/>
<organism evidence="2 3">
    <name type="scientific">Marinobacter salarius</name>
    <dbReference type="NCBI Taxonomy" id="1420917"/>
    <lineage>
        <taxon>Bacteria</taxon>
        <taxon>Pseudomonadati</taxon>
        <taxon>Pseudomonadota</taxon>
        <taxon>Gammaproteobacteria</taxon>
        <taxon>Pseudomonadales</taxon>
        <taxon>Marinobacteraceae</taxon>
        <taxon>Marinobacter</taxon>
    </lineage>
</organism>
<sequence length="440" mass="49075">MAPTNSNWQSRKGWESPHIRSDRKRTLLLIWVVALVWNTISTPLLWTLPKAWDQSLWTVLMALLFPAVGLGLLWKAVTMTRAYRHYGTVELVMTPYPAAIGGQMGGTILVPRLRAQDLITPGAEVTVTLECIYTYVSGSGKNRSRVERILWAERGTPRVEAAGPGVRLGFSFDLPKDLPEADDERSSKYHFWRLSVKADIEGVDLERQYDIPAFKGDARSQSAGHDISAQVRALRDEKSRAAKEAIQSGRLDLPGLSRAMHYQDYGHQIKMRFPMFRNKVLTLFAWFFAGGFGFASSMMLMSAFSGGGFGLLAGLFTIPFVLVAIAASAAALYLPFNRLVVRIDRHGIRTLRSWLYLPVRSRKLAMNQVRHLAIKRTGSTGQGVDKVEHFKLIAVDNQQNKITIAEDLDGQDVAQHFCDYLAERIGVSAISEPNIKATGL</sequence>
<reference evidence="2 3" key="1">
    <citation type="submission" date="2017-04" db="EMBL/GenBank/DDBJ databases">
        <title>Genome Sequence of Marinobacter salarius strain SMR5 Isolated from a culture of the Diatom Skeletonema marinoi.</title>
        <authorList>
            <person name="Topel M."/>
            <person name="Pinder M.I.M."/>
            <person name="Johansson O.N."/>
            <person name="Kourtchenko O."/>
            <person name="Godhe A."/>
            <person name="Clarke A.K."/>
        </authorList>
    </citation>
    <scope>NUCLEOTIDE SEQUENCE [LARGE SCALE GENOMIC DNA]</scope>
    <source>
        <strain evidence="2 3">SMR5</strain>
    </source>
</reference>
<dbReference type="EMBL" id="CP020931">
    <property type="protein sequence ID" value="ARM83181.1"/>
    <property type="molecule type" value="Genomic_DNA"/>
</dbReference>
<dbReference type="GeneID" id="77255063"/>
<feature type="transmembrane region" description="Helical" evidence="1">
    <location>
        <begin position="280"/>
        <end position="304"/>
    </location>
</feature>
<evidence type="ECO:0000313" key="3">
    <source>
        <dbReference type="Proteomes" id="UP000193100"/>
    </source>
</evidence>
<gene>
    <name evidence="2" type="ORF">MARSALSMR5_01087</name>
</gene>
<name>A0A1W6K708_9GAMM</name>
<dbReference type="STRING" id="1420917.AU15_12100"/>
<keyword evidence="1" id="KW-0472">Membrane</keyword>